<evidence type="ECO:0000313" key="2">
    <source>
        <dbReference type="EMBL" id="KAL0409764.1"/>
    </source>
</evidence>
<feature type="compositionally biased region" description="Basic and acidic residues" evidence="1">
    <location>
        <begin position="1"/>
        <end position="10"/>
    </location>
</feature>
<protein>
    <submittedName>
        <fullName evidence="2">Uncharacterized protein</fullName>
    </submittedName>
</protein>
<reference evidence="2" key="1">
    <citation type="submission" date="2020-06" db="EMBL/GenBank/DDBJ databases">
        <authorList>
            <person name="Li T."/>
            <person name="Hu X."/>
            <person name="Zhang T."/>
            <person name="Song X."/>
            <person name="Zhang H."/>
            <person name="Dai N."/>
            <person name="Sheng W."/>
            <person name="Hou X."/>
            <person name="Wei L."/>
        </authorList>
    </citation>
    <scope>NUCLEOTIDE SEQUENCE</scope>
    <source>
        <strain evidence="2">G02</strain>
        <tissue evidence="2">Leaf</tissue>
    </source>
</reference>
<name>A0AAW2TYE9_SESRA</name>
<accession>A0AAW2TYE9</accession>
<evidence type="ECO:0000256" key="1">
    <source>
        <dbReference type="SAM" id="MobiDB-lite"/>
    </source>
</evidence>
<sequence>MPRMKGKWEPGRASLPQSRRRYRRLLNQYTPRTEDLLLSHSLSLRVRLHGGEGVGGEGGGVLVGQGAISRGRKGSTAGSQHRKNECYASIKAKLG</sequence>
<feature type="region of interest" description="Disordered" evidence="1">
    <location>
        <begin position="55"/>
        <end position="82"/>
    </location>
</feature>
<gene>
    <name evidence="2" type="ORF">Sradi_1910800</name>
</gene>
<dbReference type="EMBL" id="JACGWJ010000007">
    <property type="protein sequence ID" value="KAL0409764.1"/>
    <property type="molecule type" value="Genomic_DNA"/>
</dbReference>
<dbReference type="AlphaFoldDB" id="A0AAW2TYE9"/>
<comment type="caution">
    <text evidence="2">The sequence shown here is derived from an EMBL/GenBank/DDBJ whole genome shotgun (WGS) entry which is preliminary data.</text>
</comment>
<reference evidence="2" key="2">
    <citation type="journal article" date="2024" name="Plant">
        <title>Genomic evolution and insights into agronomic trait innovations of Sesamum species.</title>
        <authorList>
            <person name="Miao H."/>
            <person name="Wang L."/>
            <person name="Qu L."/>
            <person name="Liu H."/>
            <person name="Sun Y."/>
            <person name="Le M."/>
            <person name="Wang Q."/>
            <person name="Wei S."/>
            <person name="Zheng Y."/>
            <person name="Lin W."/>
            <person name="Duan Y."/>
            <person name="Cao H."/>
            <person name="Xiong S."/>
            <person name="Wang X."/>
            <person name="Wei L."/>
            <person name="Li C."/>
            <person name="Ma Q."/>
            <person name="Ju M."/>
            <person name="Zhao R."/>
            <person name="Li G."/>
            <person name="Mu C."/>
            <person name="Tian Q."/>
            <person name="Mei H."/>
            <person name="Zhang T."/>
            <person name="Gao T."/>
            <person name="Zhang H."/>
        </authorList>
    </citation>
    <scope>NUCLEOTIDE SEQUENCE</scope>
    <source>
        <strain evidence="2">G02</strain>
    </source>
</reference>
<proteinExistence type="predicted"/>
<organism evidence="2">
    <name type="scientific">Sesamum radiatum</name>
    <name type="common">Black benniseed</name>
    <dbReference type="NCBI Taxonomy" id="300843"/>
    <lineage>
        <taxon>Eukaryota</taxon>
        <taxon>Viridiplantae</taxon>
        <taxon>Streptophyta</taxon>
        <taxon>Embryophyta</taxon>
        <taxon>Tracheophyta</taxon>
        <taxon>Spermatophyta</taxon>
        <taxon>Magnoliopsida</taxon>
        <taxon>eudicotyledons</taxon>
        <taxon>Gunneridae</taxon>
        <taxon>Pentapetalae</taxon>
        <taxon>asterids</taxon>
        <taxon>lamiids</taxon>
        <taxon>Lamiales</taxon>
        <taxon>Pedaliaceae</taxon>
        <taxon>Sesamum</taxon>
    </lineage>
</organism>
<feature type="region of interest" description="Disordered" evidence="1">
    <location>
        <begin position="1"/>
        <end position="20"/>
    </location>
</feature>